<organism evidence="2 3">
    <name type="scientific">Candidatus Nitrobium versatile</name>
    <dbReference type="NCBI Taxonomy" id="2884831"/>
    <lineage>
        <taxon>Bacteria</taxon>
        <taxon>Pseudomonadati</taxon>
        <taxon>Nitrospirota</taxon>
        <taxon>Nitrospiria</taxon>
        <taxon>Nitrospirales</taxon>
        <taxon>Nitrospiraceae</taxon>
        <taxon>Candidatus Nitrobium</taxon>
    </lineage>
</organism>
<gene>
    <name evidence="2" type="ORF">K8I29_12710</name>
</gene>
<protein>
    <submittedName>
        <fullName evidence="2">Uncharacterized protein</fullName>
    </submittedName>
</protein>
<comment type="caution">
    <text evidence="2">The sequence shown here is derived from an EMBL/GenBank/DDBJ whole genome shotgun (WGS) entry which is preliminary data.</text>
</comment>
<name>A0A953J7D1_9BACT</name>
<evidence type="ECO:0000313" key="2">
    <source>
        <dbReference type="EMBL" id="MBZ0157058.1"/>
    </source>
</evidence>
<sequence length="68" mass="7279">MDKETHVYIFIAFAVDNSGTILRIPIAKRIIEGYSDRLNIASGAGGQSAGLMPGLPLLMKRKGNPPVP</sequence>
<proteinExistence type="predicted"/>
<reference evidence="2" key="1">
    <citation type="journal article" date="2021" name="bioRxiv">
        <title>Unraveling nitrogen, sulfur and carbon metabolic pathways and microbial community transcriptional responses to substrate deprivation and toxicity stresses in a bioreactor mimicking anoxic brackish coastal sediment conditions.</title>
        <authorList>
            <person name="Martins P.D."/>
            <person name="Echeveste M.J."/>
            <person name="Arshad A."/>
            <person name="Kurth J."/>
            <person name="Ouboter H."/>
            <person name="Jetten M.S.M."/>
            <person name="Welte C.U."/>
        </authorList>
    </citation>
    <scope>NUCLEOTIDE SEQUENCE</scope>
    <source>
        <strain evidence="2">MAG_39</strain>
    </source>
</reference>
<feature type="compositionally biased region" description="Basic residues" evidence="1">
    <location>
        <begin position="59"/>
        <end position="68"/>
    </location>
</feature>
<dbReference type="EMBL" id="JAIOIV010000101">
    <property type="protein sequence ID" value="MBZ0157058.1"/>
    <property type="molecule type" value="Genomic_DNA"/>
</dbReference>
<reference evidence="2" key="2">
    <citation type="submission" date="2021-08" db="EMBL/GenBank/DDBJ databases">
        <authorList>
            <person name="Dalcin Martins P."/>
        </authorList>
    </citation>
    <scope>NUCLEOTIDE SEQUENCE</scope>
    <source>
        <strain evidence="2">MAG_39</strain>
    </source>
</reference>
<feature type="region of interest" description="Disordered" evidence="1">
    <location>
        <begin position="45"/>
        <end position="68"/>
    </location>
</feature>
<dbReference type="Proteomes" id="UP000705867">
    <property type="component" value="Unassembled WGS sequence"/>
</dbReference>
<evidence type="ECO:0000256" key="1">
    <source>
        <dbReference type="SAM" id="MobiDB-lite"/>
    </source>
</evidence>
<evidence type="ECO:0000313" key="3">
    <source>
        <dbReference type="Proteomes" id="UP000705867"/>
    </source>
</evidence>
<dbReference type="AlphaFoldDB" id="A0A953J7D1"/>
<accession>A0A953J7D1</accession>